<dbReference type="KEGG" id="dsl:Dacsa_0393"/>
<dbReference type="EMBL" id="CP003944">
    <property type="protein sequence ID" value="AFZ49182.1"/>
    <property type="molecule type" value="Genomic_DNA"/>
</dbReference>
<dbReference type="OrthoDB" id="9808195at2"/>
<dbReference type="NCBIfam" id="NF006771">
    <property type="entry name" value="PRK09290.1-5"/>
    <property type="match status" value="1"/>
</dbReference>
<evidence type="ECO:0000256" key="1">
    <source>
        <dbReference type="ARBA" id="ARBA00006153"/>
    </source>
</evidence>
<dbReference type="Pfam" id="PF07687">
    <property type="entry name" value="M20_dimer"/>
    <property type="match status" value="1"/>
</dbReference>
<feature type="binding site" evidence="3">
    <location>
        <position position="130"/>
    </location>
    <ligand>
        <name>Zn(2+)</name>
        <dbReference type="ChEBI" id="CHEBI:29105"/>
        <label>2</label>
    </ligand>
</feature>
<sequence length="432" mass="47000">MESRLTINENRFLRSIEELAHIGALPDGGIRRIAYTEEDINARQQVKSWMEQAGMTVRVDTAGNLIGRYPGKADNAPALATGSHIDTVPRGGRYDGAYGVLAGLEMVRVLQERNLYLNHPLEVIVFTDEEGSMIGSKAISGSVINDLACYRRDDGTDIYTCLERVGGRWENIDQARRDAQDLAAFVELHVEQGPVLETAEMTIGVVKGIVGQRRFTIAIEGEANHAGTTPMKGRRDALLAAAKLTLAINEIANSGGEQVATVGRIQAYPNTVNAIPGLVEMSLDIRDLSSEHLDNLLGTLRDRAAIIATETGTKIGMQPMLNVIPAAAQSHIQAAITKACEDLKLSHTRLLSRASHDAQEMAKVTDMGMIFVPSEAGLSHNAEEYTSPEDCVHGANVLLQTMIELDRHYGVSGKMRSVQVATQSYQSEESKR</sequence>
<evidence type="ECO:0000256" key="2">
    <source>
        <dbReference type="ARBA" id="ARBA00022801"/>
    </source>
</evidence>
<dbReference type="STRING" id="13035.Dacsa_0393"/>
<dbReference type="InterPro" id="IPR011650">
    <property type="entry name" value="Peptidase_M20_dimer"/>
</dbReference>
<feature type="binding site" evidence="4">
    <location>
        <position position="286"/>
    </location>
    <ligand>
        <name>allantoate</name>
        <dbReference type="ChEBI" id="CHEBI:17536"/>
    </ligand>
</feature>
<gene>
    <name evidence="6" type="ORF">Dacsa_0393</name>
</gene>
<dbReference type="GO" id="GO:0016813">
    <property type="term" value="F:hydrolase activity, acting on carbon-nitrogen (but not peptide) bonds, in linear amidines"/>
    <property type="evidence" value="ECO:0007669"/>
    <property type="project" value="InterPro"/>
</dbReference>
<protein>
    <submittedName>
        <fullName evidence="6">Amidase, hydantoinase/carbamoylase family</fullName>
    </submittedName>
</protein>
<dbReference type="Gene3D" id="3.40.630.10">
    <property type="entry name" value="Zn peptidases"/>
    <property type="match status" value="1"/>
</dbReference>
<evidence type="ECO:0000313" key="6">
    <source>
        <dbReference type="EMBL" id="AFZ49182.1"/>
    </source>
</evidence>
<dbReference type="NCBIfam" id="TIGR01879">
    <property type="entry name" value="hydantase"/>
    <property type="match status" value="1"/>
</dbReference>
<comment type="cofactor">
    <cofactor evidence="3">
        <name>Zn(2+)</name>
        <dbReference type="ChEBI" id="CHEBI:29105"/>
    </cofactor>
    <text evidence="3">Binds 2 Zn(2+) ions per subunit.</text>
</comment>
<feature type="binding site" evidence="3">
    <location>
        <position position="95"/>
    </location>
    <ligand>
        <name>Zn(2+)</name>
        <dbReference type="ChEBI" id="CHEBI:29105"/>
        <label>1</label>
    </ligand>
</feature>
<evidence type="ECO:0000256" key="4">
    <source>
        <dbReference type="PIRSR" id="PIRSR001235-2"/>
    </source>
</evidence>
<feature type="binding site" evidence="4">
    <location>
        <position position="273"/>
    </location>
    <ligand>
        <name>allantoate</name>
        <dbReference type="ChEBI" id="CHEBI:17536"/>
    </ligand>
</feature>
<dbReference type="AlphaFoldDB" id="K9YRS8"/>
<organism evidence="6 7">
    <name type="scientific">Dactylococcopsis salina (strain PCC 8305)</name>
    <name type="common">Myxobactron salinum</name>
    <dbReference type="NCBI Taxonomy" id="13035"/>
    <lineage>
        <taxon>Bacteria</taxon>
        <taxon>Bacillati</taxon>
        <taxon>Cyanobacteriota</taxon>
        <taxon>Cyanophyceae</taxon>
        <taxon>Nodosilineales</taxon>
        <taxon>Cymatolegaceae</taxon>
        <taxon>Dactylococcopsis</taxon>
    </lineage>
</organism>
<dbReference type="CDD" id="cd03884">
    <property type="entry name" value="M20_bAS"/>
    <property type="match status" value="1"/>
</dbReference>
<keyword evidence="7" id="KW-1185">Reference proteome</keyword>
<feature type="binding site" evidence="3">
    <location>
        <position position="380"/>
    </location>
    <ligand>
        <name>Zn(2+)</name>
        <dbReference type="ChEBI" id="CHEBI:29105"/>
        <label>2</label>
    </ligand>
</feature>
<dbReference type="PATRIC" id="fig|13035.3.peg.449"/>
<dbReference type="PANTHER" id="PTHR32494">
    <property type="entry name" value="ALLANTOATE DEIMINASE-RELATED"/>
    <property type="match status" value="1"/>
</dbReference>
<feature type="binding site" evidence="3">
    <location>
        <position position="95"/>
    </location>
    <ligand>
        <name>Zn(2+)</name>
        <dbReference type="ChEBI" id="CHEBI:29105"/>
        <label>2</label>
    </ligand>
</feature>
<keyword evidence="3" id="KW-0479">Metal-binding</keyword>
<dbReference type="InterPro" id="IPR002933">
    <property type="entry name" value="Peptidase_M20"/>
</dbReference>
<dbReference type="Gene3D" id="3.30.70.360">
    <property type="match status" value="1"/>
</dbReference>
<reference evidence="6" key="1">
    <citation type="submission" date="2012-04" db="EMBL/GenBank/DDBJ databases">
        <title>Finished genome of Dactylococcopsis salina PCC 8305.</title>
        <authorList>
            <consortium name="US DOE Joint Genome Institute"/>
            <person name="Gugger M."/>
            <person name="Coursin T."/>
            <person name="Rippka R."/>
            <person name="Tandeau De Marsac N."/>
            <person name="Huntemann M."/>
            <person name="Wei C.-L."/>
            <person name="Han J."/>
            <person name="Detter J.C."/>
            <person name="Han C."/>
            <person name="Tapia R."/>
            <person name="Daligault H."/>
            <person name="Chen A."/>
            <person name="Krypides N."/>
            <person name="Mavromatis K."/>
            <person name="Markowitz V."/>
            <person name="Szeto E."/>
            <person name="Ivanova N."/>
            <person name="Ovchinnikova G."/>
            <person name="Pagani I."/>
            <person name="Pati A."/>
            <person name="Goodwin L."/>
            <person name="Peters L."/>
            <person name="Pitluck S."/>
            <person name="Woyke T."/>
            <person name="Kerfeld C."/>
        </authorList>
    </citation>
    <scope>NUCLEOTIDE SEQUENCE [LARGE SCALE GENOMIC DNA]</scope>
    <source>
        <strain evidence="6">PCC 8305</strain>
    </source>
</reference>
<dbReference type="InterPro" id="IPR010158">
    <property type="entry name" value="Amidase_Cbmase"/>
</dbReference>
<proteinExistence type="inferred from homology"/>
<feature type="binding site" evidence="3">
    <location>
        <position position="84"/>
    </location>
    <ligand>
        <name>Zn(2+)</name>
        <dbReference type="ChEBI" id="CHEBI:29105"/>
        <label>1</label>
    </ligand>
</feature>
<dbReference type="HOGENOM" id="CLU_024588_6_0_3"/>
<name>K9YRS8_DACS8</name>
<dbReference type="PIRSF" id="PIRSF001235">
    <property type="entry name" value="Amidase_carbamoylase"/>
    <property type="match status" value="1"/>
</dbReference>
<feature type="binding site" evidence="3">
    <location>
        <position position="189"/>
    </location>
    <ligand>
        <name>Zn(2+)</name>
        <dbReference type="ChEBI" id="CHEBI:29105"/>
        <label>1</label>
    </ligand>
</feature>
<dbReference type="Pfam" id="PF01546">
    <property type="entry name" value="Peptidase_M20"/>
    <property type="match status" value="1"/>
</dbReference>
<dbReference type="SUPFAM" id="SSF53187">
    <property type="entry name" value="Zn-dependent exopeptidases"/>
    <property type="match status" value="1"/>
</dbReference>
<keyword evidence="2" id="KW-0378">Hydrolase</keyword>
<dbReference type="RefSeq" id="WP_015228195.1">
    <property type="nucleotide sequence ID" value="NC_019780.1"/>
</dbReference>
<evidence type="ECO:0000259" key="5">
    <source>
        <dbReference type="Pfam" id="PF07687"/>
    </source>
</evidence>
<feature type="domain" description="Peptidase M20 dimerisation" evidence="5">
    <location>
        <begin position="211"/>
        <end position="304"/>
    </location>
</feature>
<feature type="binding site" evidence="4">
    <location>
        <position position="214"/>
    </location>
    <ligand>
        <name>allantoate</name>
        <dbReference type="ChEBI" id="CHEBI:17536"/>
    </ligand>
</feature>
<dbReference type="SUPFAM" id="SSF55031">
    <property type="entry name" value="Bacterial exopeptidase dimerisation domain"/>
    <property type="match status" value="1"/>
</dbReference>
<evidence type="ECO:0000256" key="3">
    <source>
        <dbReference type="PIRSR" id="PIRSR001235-1"/>
    </source>
</evidence>
<comment type="similarity">
    <text evidence="1">Belongs to the peptidase M20 family.</text>
</comment>
<evidence type="ECO:0000313" key="7">
    <source>
        <dbReference type="Proteomes" id="UP000010482"/>
    </source>
</evidence>
<dbReference type="eggNOG" id="COG0624">
    <property type="taxonomic scope" value="Bacteria"/>
</dbReference>
<dbReference type="InterPro" id="IPR036264">
    <property type="entry name" value="Bact_exopeptidase_dim_dom"/>
</dbReference>
<dbReference type="Proteomes" id="UP000010482">
    <property type="component" value="Chromosome"/>
</dbReference>
<keyword evidence="3" id="KW-0862">Zinc</keyword>
<accession>K9YRS8</accession>
<dbReference type="GO" id="GO:0046872">
    <property type="term" value="F:metal ion binding"/>
    <property type="evidence" value="ECO:0007669"/>
    <property type="project" value="UniProtKB-KW"/>
</dbReference>
<dbReference type="PANTHER" id="PTHR32494:SF5">
    <property type="entry name" value="ALLANTOATE AMIDOHYDROLASE"/>
    <property type="match status" value="1"/>
</dbReference>